<dbReference type="EMBL" id="JAGFBR010000003">
    <property type="protein sequence ID" value="KAH0468702.1"/>
    <property type="molecule type" value="Genomic_DNA"/>
</dbReference>
<dbReference type="InterPro" id="IPR027417">
    <property type="entry name" value="P-loop_NTPase"/>
</dbReference>
<dbReference type="Proteomes" id="UP000775213">
    <property type="component" value="Unassembled WGS sequence"/>
</dbReference>
<dbReference type="PANTHER" id="PTHR24222:SF76">
    <property type="entry name" value="MYCOBACTIN IMPORT ATP-BINDING_PERMEASE PROTEIN IRTB"/>
    <property type="match status" value="1"/>
</dbReference>
<feature type="compositionally biased region" description="Polar residues" evidence="1">
    <location>
        <begin position="71"/>
        <end position="92"/>
    </location>
</feature>
<name>A0AAV7HIL7_DENCH</name>
<evidence type="ECO:0000313" key="2">
    <source>
        <dbReference type="EMBL" id="KAH0468702.1"/>
    </source>
</evidence>
<evidence type="ECO:0000256" key="1">
    <source>
        <dbReference type="SAM" id="MobiDB-lite"/>
    </source>
</evidence>
<accession>A0AAV7HIL7</accession>
<proteinExistence type="predicted"/>
<feature type="region of interest" description="Disordered" evidence="1">
    <location>
        <begin position="58"/>
        <end position="114"/>
    </location>
</feature>
<dbReference type="InterPro" id="IPR039421">
    <property type="entry name" value="Type_1_exporter"/>
</dbReference>
<evidence type="ECO:0000313" key="3">
    <source>
        <dbReference type="Proteomes" id="UP000775213"/>
    </source>
</evidence>
<gene>
    <name evidence="2" type="ORF">IEQ34_001934</name>
</gene>
<organism evidence="2 3">
    <name type="scientific">Dendrobium chrysotoxum</name>
    <name type="common">Orchid</name>
    <dbReference type="NCBI Taxonomy" id="161865"/>
    <lineage>
        <taxon>Eukaryota</taxon>
        <taxon>Viridiplantae</taxon>
        <taxon>Streptophyta</taxon>
        <taxon>Embryophyta</taxon>
        <taxon>Tracheophyta</taxon>
        <taxon>Spermatophyta</taxon>
        <taxon>Magnoliopsida</taxon>
        <taxon>Liliopsida</taxon>
        <taxon>Asparagales</taxon>
        <taxon>Orchidaceae</taxon>
        <taxon>Epidendroideae</taxon>
        <taxon>Malaxideae</taxon>
        <taxon>Dendrobiinae</taxon>
        <taxon>Dendrobium</taxon>
    </lineage>
</organism>
<dbReference type="AlphaFoldDB" id="A0AAV7HIL7"/>
<protein>
    <submittedName>
        <fullName evidence="2">Uncharacterized protein</fullName>
    </submittedName>
</protein>
<dbReference type="GO" id="GO:0005886">
    <property type="term" value="C:plasma membrane"/>
    <property type="evidence" value="ECO:0007669"/>
    <property type="project" value="TreeGrafter"/>
</dbReference>
<feature type="region of interest" description="Disordered" evidence="1">
    <location>
        <begin position="131"/>
        <end position="241"/>
    </location>
</feature>
<comment type="caution">
    <text evidence="2">The sequence shown here is derived from an EMBL/GenBank/DDBJ whole genome shotgun (WGS) entry which is preliminary data.</text>
</comment>
<dbReference type="PANTHER" id="PTHR24222">
    <property type="entry name" value="ABC TRANSPORTER B FAMILY"/>
    <property type="match status" value="1"/>
</dbReference>
<dbReference type="Gene3D" id="3.40.50.300">
    <property type="entry name" value="P-loop containing nucleotide triphosphate hydrolases"/>
    <property type="match status" value="1"/>
</dbReference>
<dbReference type="GO" id="GO:0042626">
    <property type="term" value="F:ATPase-coupled transmembrane transporter activity"/>
    <property type="evidence" value="ECO:0007669"/>
    <property type="project" value="TreeGrafter"/>
</dbReference>
<feature type="compositionally biased region" description="Gly residues" evidence="1">
    <location>
        <begin position="131"/>
        <end position="234"/>
    </location>
</feature>
<feature type="region of interest" description="Disordered" evidence="1">
    <location>
        <begin position="1"/>
        <end position="32"/>
    </location>
</feature>
<reference evidence="2 3" key="1">
    <citation type="journal article" date="2021" name="Hortic Res">
        <title>Chromosome-scale assembly of the Dendrobium chrysotoxum genome enhances the understanding of orchid evolution.</title>
        <authorList>
            <person name="Zhang Y."/>
            <person name="Zhang G.Q."/>
            <person name="Zhang D."/>
            <person name="Liu X.D."/>
            <person name="Xu X.Y."/>
            <person name="Sun W.H."/>
            <person name="Yu X."/>
            <person name="Zhu X."/>
            <person name="Wang Z.W."/>
            <person name="Zhao X."/>
            <person name="Zhong W.Y."/>
            <person name="Chen H."/>
            <person name="Yin W.L."/>
            <person name="Huang T."/>
            <person name="Niu S.C."/>
            <person name="Liu Z.J."/>
        </authorList>
    </citation>
    <scope>NUCLEOTIDE SEQUENCE [LARGE SCALE GENOMIC DNA]</scope>
    <source>
        <strain evidence="2">Lindl</strain>
    </source>
</reference>
<dbReference type="SUPFAM" id="SSF52540">
    <property type="entry name" value="P-loop containing nucleoside triphosphate hydrolases"/>
    <property type="match status" value="1"/>
</dbReference>
<keyword evidence="3" id="KW-1185">Reference proteome</keyword>
<sequence length="429" mass="43869">MLGVGQKSDECHVTGRTPATGGCSASGKSPTNVPRRVEVFQLENARCRAEVRRMSCDGQNSSNGRMLGVGQKSNECPATGRSPSTGECSVSGRSRVEDGKWWSGGTPASGGGPAKCRASGGCPAKCKALGGGPAKSRASGGGPTKSRASGGGPAKCRASGGGPAKCMASGGGPAKSRASGGGPAKCRASGGGPAKCMASGGGPAKSKASGGGPAKCRASGGGPAEQRRQGGGPGTNYSYGRSRTEELSLSLPYSLDTASKDPGLHLFLRKLQPHSLLSRLFQPQAITESHWIFNGFALGQAAPNVSSLTKGQVAASTLIIMIENVSNVSEQSNGAVLPQVQRQSEFCEMEELMHSFYKPTSGKILLDGHDIKVFSASIAKNILHGKEDVGITDIINAAKIANAHCVIQSLPNGYSTKVEESFHLSRGQK</sequence>